<dbReference type="Proteomes" id="UP000005876">
    <property type="component" value="Chromosome"/>
</dbReference>
<reference evidence="1 2" key="3">
    <citation type="journal article" date="2012" name="J. Bacteriol.">
        <title>Genome Sequence of Paenibacillus terrae HPL-003, a Xylanase-Producing Bacterium Isolated from Soil Found in Forest Residue.</title>
        <authorList>
            <person name="Shin S.H."/>
            <person name="Kim S."/>
            <person name="Kim J.Y."/>
            <person name="Song H.Y."/>
            <person name="Cho S.J."/>
            <person name="Kim D.R."/>
            <person name="Lee K.I."/>
            <person name="Lim H.K."/>
            <person name="Park N.J."/>
            <person name="Hwang I.T."/>
            <person name="Yang K.S."/>
        </authorList>
    </citation>
    <scope>NUCLEOTIDE SEQUENCE [LARGE SCALE GENOMIC DNA]</scope>
    <source>
        <strain evidence="1 2">HPL-003</strain>
    </source>
</reference>
<dbReference type="AlphaFoldDB" id="G7VPP4"/>
<sequence>MILTQVLTDPIRKKDGKLEEHLSPVLDTSCPFPSDIDGG</sequence>
<evidence type="ECO:0000313" key="1">
    <source>
        <dbReference type="EMBL" id="AET61042.1"/>
    </source>
</evidence>
<reference evidence="2" key="1">
    <citation type="submission" date="2011-11" db="EMBL/GenBank/DDBJ databases">
        <title>Complete sequence of Paenibacillus terrae HPL-003.</title>
        <authorList>
            <person name="Shin S.H."/>
            <person name="Kim S."/>
            <person name="Kim J.Y."/>
        </authorList>
    </citation>
    <scope>NUCLEOTIDE SEQUENCE [LARGE SCALE GENOMIC DNA]</scope>
    <source>
        <strain evidence="2">HPL-003</strain>
    </source>
</reference>
<gene>
    <name evidence="1" type="ordered locus">HPL003_21570</name>
</gene>
<name>G7VPP4_PAETH</name>
<dbReference type="EMBL" id="CP003107">
    <property type="protein sequence ID" value="AET61042.1"/>
    <property type="molecule type" value="Genomic_DNA"/>
</dbReference>
<dbReference type="HOGENOM" id="CLU_3313900_0_0_9"/>
<reference key="2">
    <citation type="submission" date="2011-11" db="EMBL/GenBank/DDBJ databases">
        <authorList>
            <person name="Shin S.H."/>
            <person name="Kim S."/>
            <person name="Kim J.Y."/>
        </authorList>
    </citation>
    <scope>NUCLEOTIDE SEQUENCE</scope>
    <source>
        <strain>HPL-003</strain>
    </source>
</reference>
<dbReference type="KEGG" id="pta:HPL003_21570"/>
<protein>
    <submittedName>
        <fullName evidence="1">Uncharacterized protein</fullName>
    </submittedName>
</protein>
<accession>G7VPP4</accession>
<proteinExistence type="predicted"/>
<organism evidence="1 2">
    <name type="scientific">Paenibacillus terrae (strain HPL-003)</name>
    <dbReference type="NCBI Taxonomy" id="985665"/>
    <lineage>
        <taxon>Bacteria</taxon>
        <taxon>Bacillati</taxon>
        <taxon>Bacillota</taxon>
        <taxon>Bacilli</taxon>
        <taxon>Bacillales</taxon>
        <taxon>Paenibacillaceae</taxon>
        <taxon>Paenibacillus</taxon>
    </lineage>
</organism>
<evidence type="ECO:0000313" key="2">
    <source>
        <dbReference type="Proteomes" id="UP000005876"/>
    </source>
</evidence>